<keyword evidence="2" id="KW-1185">Reference proteome</keyword>
<protein>
    <submittedName>
        <fullName evidence="1">Uncharacterized protein</fullName>
    </submittedName>
</protein>
<reference evidence="1" key="2">
    <citation type="submission" date="2020-06" db="EMBL/GenBank/DDBJ databases">
        <title>Helianthus annuus Genome sequencing and assembly Release 2.</title>
        <authorList>
            <person name="Gouzy J."/>
            <person name="Langlade N."/>
            <person name="Munos S."/>
        </authorList>
    </citation>
    <scope>NUCLEOTIDE SEQUENCE</scope>
    <source>
        <tissue evidence="1">Leaves</tissue>
    </source>
</reference>
<evidence type="ECO:0000313" key="1">
    <source>
        <dbReference type="EMBL" id="KAF5791661.1"/>
    </source>
</evidence>
<dbReference type="Proteomes" id="UP000215914">
    <property type="component" value="Unassembled WGS sequence"/>
</dbReference>
<proteinExistence type="predicted"/>
<reference evidence="1" key="1">
    <citation type="journal article" date="2017" name="Nature">
        <title>The sunflower genome provides insights into oil metabolism, flowering and Asterid evolution.</title>
        <authorList>
            <person name="Badouin H."/>
            <person name="Gouzy J."/>
            <person name="Grassa C.J."/>
            <person name="Murat F."/>
            <person name="Staton S.E."/>
            <person name="Cottret L."/>
            <person name="Lelandais-Briere C."/>
            <person name="Owens G.L."/>
            <person name="Carrere S."/>
            <person name="Mayjonade B."/>
            <person name="Legrand L."/>
            <person name="Gill N."/>
            <person name="Kane N.C."/>
            <person name="Bowers J.E."/>
            <person name="Hubner S."/>
            <person name="Bellec A."/>
            <person name="Berard A."/>
            <person name="Berges H."/>
            <person name="Blanchet N."/>
            <person name="Boniface M.C."/>
            <person name="Brunel D."/>
            <person name="Catrice O."/>
            <person name="Chaidir N."/>
            <person name="Claudel C."/>
            <person name="Donnadieu C."/>
            <person name="Faraut T."/>
            <person name="Fievet G."/>
            <person name="Helmstetter N."/>
            <person name="King M."/>
            <person name="Knapp S.J."/>
            <person name="Lai Z."/>
            <person name="Le Paslier M.C."/>
            <person name="Lippi Y."/>
            <person name="Lorenzon L."/>
            <person name="Mandel J.R."/>
            <person name="Marage G."/>
            <person name="Marchand G."/>
            <person name="Marquand E."/>
            <person name="Bret-Mestries E."/>
            <person name="Morien E."/>
            <person name="Nambeesan S."/>
            <person name="Nguyen T."/>
            <person name="Pegot-Espagnet P."/>
            <person name="Pouilly N."/>
            <person name="Raftis F."/>
            <person name="Sallet E."/>
            <person name="Schiex T."/>
            <person name="Thomas J."/>
            <person name="Vandecasteele C."/>
            <person name="Vares D."/>
            <person name="Vear F."/>
            <person name="Vautrin S."/>
            <person name="Crespi M."/>
            <person name="Mangin B."/>
            <person name="Burke J.M."/>
            <person name="Salse J."/>
            <person name="Munos S."/>
            <person name="Vincourt P."/>
            <person name="Rieseberg L.H."/>
            <person name="Langlade N.B."/>
        </authorList>
    </citation>
    <scope>NUCLEOTIDE SEQUENCE</scope>
    <source>
        <tissue evidence="1">Leaves</tissue>
    </source>
</reference>
<name>A0A9K3N960_HELAN</name>
<dbReference type="AlphaFoldDB" id="A0A9K3N960"/>
<comment type="caution">
    <text evidence="1">The sequence shown here is derived from an EMBL/GenBank/DDBJ whole genome shotgun (WGS) entry which is preliminary data.</text>
</comment>
<accession>A0A9K3N960</accession>
<gene>
    <name evidence="1" type="ORF">HanXRQr2_Chr09g0397331</name>
</gene>
<dbReference type="EMBL" id="MNCJ02000324">
    <property type="protein sequence ID" value="KAF5791661.1"/>
    <property type="molecule type" value="Genomic_DNA"/>
</dbReference>
<organism evidence="1 2">
    <name type="scientific">Helianthus annuus</name>
    <name type="common">Common sunflower</name>
    <dbReference type="NCBI Taxonomy" id="4232"/>
    <lineage>
        <taxon>Eukaryota</taxon>
        <taxon>Viridiplantae</taxon>
        <taxon>Streptophyta</taxon>
        <taxon>Embryophyta</taxon>
        <taxon>Tracheophyta</taxon>
        <taxon>Spermatophyta</taxon>
        <taxon>Magnoliopsida</taxon>
        <taxon>eudicotyledons</taxon>
        <taxon>Gunneridae</taxon>
        <taxon>Pentapetalae</taxon>
        <taxon>asterids</taxon>
        <taxon>campanulids</taxon>
        <taxon>Asterales</taxon>
        <taxon>Asteraceae</taxon>
        <taxon>Asteroideae</taxon>
        <taxon>Heliantheae alliance</taxon>
        <taxon>Heliantheae</taxon>
        <taxon>Helianthus</taxon>
    </lineage>
</organism>
<evidence type="ECO:0000313" key="2">
    <source>
        <dbReference type="Proteomes" id="UP000215914"/>
    </source>
</evidence>
<dbReference type="Gramene" id="mRNA:HanXRQr2_Chr09g0397331">
    <property type="protein sequence ID" value="CDS:HanXRQr2_Chr09g0397331.1"/>
    <property type="gene ID" value="HanXRQr2_Chr09g0397331"/>
</dbReference>
<sequence length="56" mass="6693">MVTVIYDNGEQEDYLLEDIMTKQGVGFMEELHNATCLNTYMDLKMALMQDMFKWRH</sequence>